<dbReference type="Gene3D" id="2.70.70.10">
    <property type="entry name" value="Glucose Permease (Domain IIA)"/>
    <property type="match status" value="1"/>
</dbReference>
<protein>
    <recommendedName>
        <fullName evidence="2">M23ase beta-sheet core domain-containing protein</fullName>
    </recommendedName>
</protein>
<reference evidence="3 4" key="1">
    <citation type="journal article" date="2019" name="Int. J. Syst. Evol. Microbiol.">
        <title>The Global Catalogue of Microorganisms (GCM) 10K type strain sequencing project: providing services to taxonomists for standard genome sequencing and annotation.</title>
        <authorList>
            <consortium name="The Broad Institute Genomics Platform"/>
            <consortium name="The Broad Institute Genome Sequencing Center for Infectious Disease"/>
            <person name="Wu L."/>
            <person name="Ma J."/>
        </authorList>
    </citation>
    <scope>NUCLEOTIDE SEQUENCE [LARGE SCALE GENOMIC DNA]</scope>
    <source>
        <strain evidence="3 4">JCM 16002</strain>
    </source>
</reference>
<dbReference type="InterPro" id="IPR050570">
    <property type="entry name" value="Cell_wall_metabolism_enzyme"/>
</dbReference>
<dbReference type="RefSeq" id="WP_182658349.1">
    <property type="nucleotide sequence ID" value="NZ_BAAAQG010000002.1"/>
</dbReference>
<dbReference type="InterPro" id="IPR011055">
    <property type="entry name" value="Dup_hybrid_motif"/>
</dbReference>
<keyword evidence="4" id="KW-1185">Reference proteome</keyword>
<feature type="domain" description="M23ase beta-sheet core" evidence="2">
    <location>
        <begin position="74"/>
        <end position="160"/>
    </location>
</feature>
<dbReference type="InterPro" id="IPR006311">
    <property type="entry name" value="TAT_signal"/>
</dbReference>
<gene>
    <name evidence="3" type="ORF">GCM10009831_01800</name>
</gene>
<organism evidence="3 4">
    <name type="scientific">Dietzia cercidiphylli</name>
    <dbReference type="NCBI Taxonomy" id="498199"/>
    <lineage>
        <taxon>Bacteria</taxon>
        <taxon>Bacillati</taxon>
        <taxon>Actinomycetota</taxon>
        <taxon>Actinomycetes</taxon>
        <taxon>Mycobacteriales</taxon>
        <taxon>Dietziaceae</taxon>
        <taxon>Dietzia</taxon>
    </lineage>
</organism>
<name>A0ABN2I265_9ACTN</name>
<dbReference type="Pfam" id="PF01551">
    <property type="entry name" value="Peptidase_M23"/>
    <property type="match status" value="1"/>
</dbReference>
<accession>A0ABN2I265</accession>
<proteinExistence type="predicted"/>
<dbReference type="InterPro" id="IPR016047">
    <property type="entry name" value="M23ase_b-sheet_dom"/>
</dbReference>
<dbReference type="SUPFAM" id="SSF51261">
    <property type="entry name" value="Duplicated hybrid motif"/>
    <property type="match status" value="1"/>
</dbReference>
<dbReference type="CDD" id="cd12797">
    <property type="entry name" value="M23_peptidase"/>
    <property type="match status" value="1"/>
</dbReference>
<evidence type="ECO:0000313" key="3">
    <source>
        <dbReference type="EMBL" id="GAA1697396.1"/>
    </source>
</evidence>
<dbReference type="PANTHER" id="PTHR21666">
    <property type="entry name" value="PEPTIDASE-RELATED"/>
    <property type="match status" value="1"/>
</dbReference>
<evidence type="ECO:0000259" key="2">
    <source>
        <dbReference type="Pfam" id="PF01551"/>
    </source>
</evidence>
<dbReference type="EMBL" id="BAAAQG010000002">
    <property type="protein sequence ID" value="GAA1697396.1"/>
    <property type="molecule type" value="Genomic_DNA"/>
</dbReference>
<sequence length="199" mass="20251">MSPPTPTAATPRLRPSVIATAAATVAAAVVATLVVVPPATAVPDPPRRDLRRPLPGPVAVVTPFDPPAERWLAGHRGVDLAAPLLTPIHAPAGGTVLFAGPVGGRPVLSIDHGSGLRTTYEPVRATVRTGDGVTTGDVVAHLLTGHAGCPVDSCLHWGARLASGGPSGNDDDYLDPLSLLAVEDRPIRLKPTLPGDGFG</sequence>
<dbReference type="PROSITE" id="PS51318">
    <property type="entry name" value="TAT"/>
    <property type="match status" value="1"/>
</dbReference>
<evidence type="ECO:0000313" key="4">
    <source>
        <dbReference type="Proteomes" id="UP001500383"/>
    </source>
</evidence>
<dbReference type="Proteomes" id="UP001500383">
    <property type="component" value="Unassembled WGS sequence"/>
</dbReference>
<comment type="caution">
    <text evidence="3">The sequence shown here is derived from an EMBL/GenBank/DDBJ whole genome shotgun (WGS) entry which is preliminary data.</text>
</comment>
<evidence type="ECO:0000256" key="1">
    <source>
        <dbReference type="ARBA" id="ARBA00022729"/>
    </source>
</evidence>
<dbReference type="PANTHER" id="PTHR21666:SF289">
    <property type="entry name" value="L-ALA--D-GLU ENDOPEPTIDASE"/>
    <property type="match status" value="1"/>
</dbReference>
<keyword evidence="1" id="KW-0732">Signal</keyword>